<dbReference type="STRING" id="118168.MC7420_2322"/>
<gene>
    <name evidence="2" type="ORF">MC7420_2322</name>
</gene>
<organism evidence="2 3">
    <name type="scientific">Coleofasciculus chthonoplastes PCC 7420</name>
    <dbReference type="NCBI Taxonomy" id="118168"/>
    <lineage>
        <taxon>Bacteria</taxon>
        <taxon>Bacillati</taxon>
        <taxon>Cyanobacteriota</taxon>
        <taxon>Cyanophyceae</taxon>
        <taxon>Coleofasciculales</taxon>
        <taxon>Coleofasciculaceae</taxon>
        <taxon>Coleofasciculus</taxon>
    </lineage>
</organism>
<accession>B4VSC9</accession>
<dbReference type="RefSeq" id="WP_006101596.1">
    <property type="nucleotide sequence ID" value="NZ_DS989850.1"/>
</dbReference>
<dbReference type="Pfam" id="PF11181">
    <property type="entry name" value="YflT"/>
    <property type="match status" value="1"/>
</dbReference>
<name>B4VSC9_9CYAN</name>
<proteinExistence type="predicted"/>
<dbReference type="OrthoDB" id="462701at2"/>
<dbReference type="Proteomes" id="UP000003835">
    <property type="component" value="Unassembled WGS sequence"/>
</dbReference>
<evidence type="ECO:0000313" key="2">
    <source>
        <dbReference type="EMBL" id="EDX75318.1"/>
    </source>
</evidence>
<dbReference type="AlphaFoldDB" id="B4VSC9"/>
<feature type="domain" description="General stress protein 17M-like" evidence="1">
    <location>
        <begin position="11"/>
        <end position="89"/>
    </location>
</feature>
<dbReference type="PANTHER" id="PTHR36109">
    <property type="entry name" value="MEMBRANE PROTEIN-RELATED"/>
    <property type="match status" value="1"/>
</dbReference>
<protein>
    <recommendedName>
        <fullName evidence="1">General stress protein 17M-like domain-containing protein</fullName>
    </recommendedName>
</protein>
<reference evidence="2 3" key="1">
    <citation type="submission" date="2008-07" db="EMBL/GenBank/DDBJ databases">
        <authorList>
            <person name="Tandeau de Marsac N."/>
            <person name="Ferriera S."/>
            <person name="Johnson J."/>
            <person name="Kravitz S."/>
            <person name="Beeson K."/>
            <person name="Sutton G."/>
            <person name="Rogers Y.-H."/>
            <person name="Friedman R."/>
            <person name="Frazier M."/>
            <person name="Venter J.C."/>
        </authorList>
    </citation>
    <scope>NUCLEOTIDE SEQUENCE [LARGE SCALE GENOMIC DNA]</scope>
    <source>
        <strain evidence="2 3">PCC 7420</strain>
    </source>
</reference>
<evidence type="ECO:0000259" key="1">
    <source>
        <dbReference type="Pfam" id="PF11181"/>
    </source>
</evidence>
<evidence type="ECO:0000313" key="3">
    <source>
        <dbReference type="Proteomes" id="UP000003835"/>
    </source>
</evidence>
<keyword evidence="3" id="KW-1185">Reference proteome</keyword>
<dbReference type="InterPro" id="IPR025889">
    <property type="entry name" value="GSP17M-like_dom"/>
</dbReference>
<dbReference type="PANTHER" id="PTHR36109:SF2">
    <property type="entry name" value="MEMBRANE PROTEIN"/>
    <property type="match status" value="1"/>
</dbReference>
<dbReference type="EMBL" id="DS989850">
    <property type="protein sequence ID" value="EDX75318.1"/>
    <property type="molecule type" value="Genomic_DNA"/>
</dbReference>
<dbReference type="InterPro" id="IPR052948">
    <property type="entry name" value="Low_temp-induced_all0457"/>
</dbReference>
<dbReference type="HOGENOM" id="CLU_083853_0_0_3"/>
<sequence length="194" mass="19886">MAEDQHNRHALGVFPTREEAEKAVQDLKRADFPEQQISVVARDAGRNEELAGVDVEKGKGHQVSKGAKAGAATGGIGGVVLGALEALGITTYAAFLLPGAGQVLAFGTVAANAFATAVAGGAVGAVGGGLVGGLVGWGVPDEQAKVYHDLVSKGEYLIMVEGNPDQVGLAEAILSPMGIREWKIYEAPRNTASR</sequence>
<dbReference type="eggNOG" id="COG3861">
    <property type="taxonomic scope" value="Bacteria"/>
</dbReference>